<accession>A0A194X574</accession>
<dbReference type="InParanoid" id="A0A194X574"/>
<proteinExistence type="predicted"/>
<feature type="compositionally biased region" description="Basic and acidic residues" evidence="1">
    <location>
        <begin position="108"/>
        <end position="123"/>
    </location>
</feature>
<dbReference type="EMBL" id="KQ947418">
    <property type="protein sequence ID" value="KUJ15331.1"/>
    <property type="molecule type" value="Genomic_DNA"/>
</dbReference>
<protein>
    <submittedName>
        <fullName evidence="2">Uncharacterized protein</fullName>
    </submittedName>
</protein>
<dbReference type="KEGG" id="psco:LY89DRAFT_109012"/>
<dbReference type="AlphaFoldDB" id="A0A194X574"/>
<dbReference type="GeneID" id="28814788"/>
<reference evidence="2 3" key="1">
    <citation type="submission" date="2015-10" db="EMBL/GenBank/DDBJ databases">
        <title>Full genome of DAOMC 229536 Phialocephala scopiformis, a fungal endophyte of spruce producing the potent anti-insectan compound rugulosin.</title>
        <authorList>
            <consortium name="DOE Joint Genome Institute"/>
            <person name="Walker A.K."/>
            <person name="Frasz S.L."/>
            <person name="Seifert K.A."/>
            <person name="Miller J.D."/>
            <person name="Mondo S.J."/>
            <person name="Labutti K."/>
            <person name="Lipzen A."/>
            <person name="Dockter R."/>
            <person name="Kennedy M."/>
            <person name="Grigoriev I.V."/>
            <person name="Spatafora J.W."/>
        </authorList>
    </citation>
    <scope>NUCLEOTIDE SEQUENCE [LARGE SCALE GENOMIC DNA]</scope>
    <source>
        <strain evidence="2 3">CBS 120377</strain>
    </source>
</reference>
<dbReference type="RefSeq" id="XP_018069686.1">
    <property type="nucleotide sequence ID" value="XM_018205062.1"/>
</dbReference>
<gene>
    <name evidence="2" type="ORF">LY89DRAFT_109012</name>
</gene>
<evidence type="ECO:0000256" key="1">
    <source>
        <dbReference type="SAM" id="MobiDB-lite"/>
    </source>
</evidence>
<feature type="region of interest" description="Disordered" evidence="1">
    <location>
        <begin position="100"/>
        <end position="123"/>
    </location>
</feature>
<feature type="region of interest" description="Disordered" evidence="1">
    <location>
        <begin position="69"/>
        <end position="88"/>
    </location>
</feature>
<dbReference type="Proteomes" id="UP000070700">
    <property type="component" value="Unassembled WGS sequence"/>
</dbReference>
<keyword evidence="3" id="KW-1185">Reference proteome</keyword>
<name>A0A194X574_MOLSC</name>
<dbReference type="OrthoDB" id="3660917at2759"/>
<evidence type="ECO:0000313" key="3">
    <source>
        <dbReference type="Proteomes" id="UP000070700"/>
    </source>
</evidence>
<feature type="compositionally biased region" description="Basic and acidic residues" evidence="1">
    <location>
        <begin position="74"/>
        <end position="88"/>
    </location>
</feature>
<evidence type="ECO:0000313" key="2">
    <source>
        <dbReference type="EMBL" id="KUJ15331.1"/>
    </source>
</evidence>
<sequence length="123" mass="14435">MKIDPEGVFMLGTDGVLRSFDENHMVLDAVGLSPEQIKEMLDQHPWDQEIEDKYRGVDGTNVVDMKQLYEPDEDSRPKELTEEEMRQAEEEIRVHNEKLMQQMEQDEKDGVDVAEKYRSKSNY</sequence>
<organism evidence="2 3">
    <name type="scientific">Mollisia scopiformis</name>
    <name type="common">Conifer needle endophyte fungus</name>
    <name type="synonym">Phialocephala scopiformis</name>
    <dbReference type="NCBI Taxonomy" id="149040"/>
    <lineage>
        <taxon>Eukaryota</taxon>
        <taxon>Fungi</taxon>
        <taxon>Dikarya</taxon>
        <taxon>Ascomycota</taxon>
        <taxon>Pezizomycotina</taxon>
        <taxon>Leotiomycetes</taxon>
        <taxon>Helotiales</taxon>
        <taxon>Mollisiaceae</taxon>
        <taxon>Mollisia</taxon>
    </lineage>
</organism>